<organism evidence="1 2">
    <name type="scientific">Tautonia plasticadhaerens</name>
    <dbReference type="NCBI Taxonomy" id="2527974"/>
    <lineage>
        <taxon>Bacteria</taxon>
        <taxon>Pseudomonadati</taxon>
        <taxon>Planctomycetota</taxon>
        <taxon>Planctomycetia</taxon>
        <taxon>Isosphaerales</taxon>
        <taxon>Isosphaeraceae</taxon>
        <taxon>Tautonia</taxon>
    </lineage>
</organism>
<dbReference type="InterPro" id="IPR009057">
    <property type="entry name" value="Homeodomain-like_sf"/>
</dbReference>
<dbReference type="Pfam" id="PF04255">
    <property type="entry name" value="DUF433"/>
    <property type="match status" value="1"/>
</dbReference>
<keyword evidence="2" id="KW-1185">Reference proteome</keyword>
<protein>
    <recommendedName>
        <fullName evidence="3">DUF433 domain-containing protein</fullName>
    </recommendedName>
</protein>
<dbReference type="InterPro" id="IPR007367">
    <property type="entry name" value="DUF433"/>
</dbReference>
<reference evidence="1 2" key="1">
    <citation type="submission" date="2019-02" db="EMBL/GenBank/DDBJ databases">
        <title>Deep-cultivation of Planctomycetes and their phenomic and genomic characterization uncovers novel biology.</title>
        <authorList>
            <person name="Wiegand S."/>
            <person name="Jogler M."/>
            <person name="Boedeker C."/>
            <person name="Pinto D."/>
            <person name="Vollmers J."/>
            <person name="Rivas-Marin E."/>
            <person name="Kohn T."/>
            <person name="Peeters S.H."/>
            <person name="Heuer A."/>
            <person name="Rast P."/>
            <person name="Oberbeckmann S."/>
            <person name="Bunk B."/>
            <person name="Jeske O."/>
            <person name="Meyerdierks A."/>
            <person name="Storesund J.E."/>
            <person name="Kallscheuer N."/>
            <person name="Luecker S."/>
            <person name="Lage O.M."/>
            <person name="Pohl T."/>
            <person name="Merkel B.J."/>
            <person name="Hornburger P."/>
            <person name="Mueller R.-W."/>
            <person name="Bruemmer F."/>
            <person name="Labrenz M."/>
            <person name="Spormann A.M."/>
            <person name="Op den Camp H."/>
            <person name="Overmann J."/>
            <person name="Amann R."/>
            <person name="Jetten M.S.M."/>
            <person name="Mascher T."/>
            <person name="Medema M.H."/>
            <person name="Devos D.P."/>
            <person name="Kaster A.-K."/>
            <person name="Ovreas L."/>
            <person name="Rohde M."/>
            <person name="Galperin M.Y."/>
            <person name="Jogler C."/>
        </authorList>
    </citation>
    <scope>NUCLEOTIDE SEQUENCE [LARGE SCALE GENOMIC DNA]</scope>
    <source>
        <strain evidence="1 2">ElP</strain>
    </source>
</reference>
<dbReference type="EMBL" id="CP036426">
    <property type="protein sequence ID" value="QDV36475.1"/>
    <property type="molecule type" value="Genomic_DNA"/>
</dbReference>
<dbReference type="AlphaFoldDB" id="A0A518H6P1"/>
<dbReference type="InterPro" id="IPR036388">
    <property type="entry name" value="WH-like_DNA-bd_sf"/>
</dbReference>
<evidence type="ECO:0000313" key="1">
    <source>
        <dbReference type="EMBL" id="QDV36475.1"/>
    </source>
</evidence>
<dbReference type="Gene3D" id="1.10.10.10">
    <property type="entry name" value="Winged helix-like DNA-binding domain superfamily/Winged helix DNA-binding domain"/>
    <property type="match status" value="1"/>
</dbReference>
<dbReference type="KEGG" id="tpla:ElP_44010"/>
<dbReference type="Proteomes" id="UP000317835">
    <property type="component" value="Chromosome"/>
</dbReference>
<sequence length="244" mass="26277">MSPTSNDSIRGSFPFLATISNDTIELGLTSKRILMDTTLFDETSRVRTPLTVLAGPDPTFSKNLDALRAELAPVGMVEGVMVDRIVLAASRLRAAIACDGDPDSADERISRAEQSFDRALAALNASRASRAEGWGRAASGSSKANDLPMPFPAAVTPEPAPAARPASGVQAEGGNWRDRLVFDEHVSDESPVVRGTWITAGRVVSMVVDGMTWDDILRRYPELTERDIRACVCFTEEQDGPISL</sequence>
<name>A0A518H6P1_9BACT</name>
<proteinExistence type="predicted"/>
<accession>A0A518H6P1</accession>
<gene>
    <name evidence="1" type="ORF">ElP_44010</name>
</gene>
<dbReference type="SUPFAM" id="SSF46689">
    <property type="entry name" value="Homeodomain-like"/>
    <property type="match status" value="1"/>
</dbReference>
<evidence type="ECO:0000313" key="2">
    <source>
        <dbReference type="Proteomes" id="UP000317835"/>
    </source>
</evidence>
<evidence type="ECO:0008006" key="3">
    <source>
        <dbReference type="Google" id="ProtNLM"/>
    </source>
</evidence>